<keyword evidence="2" id="KW-1185">Reference proteome</keyword>
<protein>
    <submittedName>
        <fullName evidence="1">Uncharacterized protein</fullName>
    </submittedName>
</protein>
<evidence type="ECO:0000313" key="2">
    <source>
        <dbReference type="Proteomes" id="UP001221686"/>
    </source>
</evidence>
<comment type="caution">
    <text evidence="1">The sequence shown here is derived from an EMBL/GenBank/DDBJ whole genome shotgun (WGS) entry which is preliminary data.</text>
</comment>
<dbReference type="EMBL" id="JAQNDL010000003">
    <property type="protein sequence ID" value="MDC0720708.1"/>
    <property type="molecule type" value="Genomic_DNA"/>
</dbReference>
<organism evidence="1 2">
    <name type="scientific">Nannocystis bainbridge</name>
    <dbReference type="NCBI Taxonomy" id="2995303"/>
    <lineage>
        <taxon>Bacteria</taxon>
        <taxon>Pseudomonadati</taxon>
        <taxon>Myxococcota</taxon>
        <taxon>Polyangia</taxon>
        <taxon>Nannocystales</taxon>
        <taxon>Nannocystaceae</taxon>
        <taxon>Nannocystis</taxon>
    </lineage>
</organism>
<dbReference type="Proteomes" id="UP001221686">
    <property type="component" value="Unassembled WGS sequence"/>
</dbReference>
<gene>
    <name evidence="1" type="ORF">POL25_27635</name>
</gene>
<sequence>MITIASLAGWLMQAPAVLSPPMTAPPREWDLAGVFVLKQEHFLTWSPMIDLSRPFRGFEYQLQPMWALELTPKHRRLDSFSAALLSAPAMGAGVGLVQPKLQYRVRGTEVRVGVQTAVLSFFTSAMRGAGKVMRPMAFVSGKF</sequence>
<accession>A0ABT5E724</accession>
<evidence type="ECO:0000313" key="1">
    <source>
        <dbReference type="EMBL" id="MDC0720708.1"/>
    </source>
</evidence>
<proteinExistence type="predicted"/>
<name>A0ABT5E724_9BACT</name>
<reference evidence="1 2" key="1">
    <citation type="submission" date="2022-11" db="EMBL/GenBank/DDBJ databases">
        <title>Minimal conservation of predation-associated metabolite biosynthetic gene clusters underscores biosynthetic potential of Myxococcota including descriptions for ten novel species: Archangium lansinium sp. nov., Myxococcus landrumus sp. nov., Nannocystis bai.</title>
        <authorList>
            <person name="Ahearne A."/>
            <person name="Stevens C."/>
            <person name="Dowd S."/>
        </authorList>
    </citation>
    <scope>NUCLEOTIDE SEQUENCE [LARGE SCALE GENOMIC DNA]</scope>
    <source>
        <strain evidence="1 2">BB15-2</strain>
    </source>
</reference>
<dbReference type="RefSeq" id="WP_272089217.1">
    <property type="nucleotide sequence ID" value="NZ_JAQNDL010000003.1"/>
</dbReference>